<reference evidence="5" key="1">
    <citation type="submission" date="2016-06" db="UniProtKB">
        <authorList>
            <consortium name="WormBaseParasite"/>
        </authorList>
    </citation>
    <scope>IDENTIFICATION</scope>
</reference>
<keyword evidence="1" id="KW-0479">Metal-binding</keyword>
<sequence>MAPDGGFVAQLAKVLAVLNLPRAGMGSYPTEATEFFTTVTSDYLPPIFSNTTAAPSTSDGDAVLTCPHCDRKFTSHIDLFGHLRIHRTETGELVPGAPTHSRDHHLYCPRAVTHRMGLIVHMDIHESGIHLDANTSCAPINTSQSPPRISTISTRSRPPQAQHLTTYLVLIVTAHAHHESA</sequence>
<organism evidence="5">
    <name type="scientific">Schistocephalus solidus</name>
    <name type="common">Tapeworm</name>
    <dbReference type="NCBI Taxonomy" id="70667"/>
    <lineage>
        <taxon>Eukaryota</taxon>
        <taxon>Metazoa</taxon>
        <taxon>Spiralia</taxon>
        <taxon>Lophotrochozoa</taxon>
        <taxon>Platyhelminthes</taxon>
        <taxon>Cestoda</taxon>
        <taxon>Eucestoda</taxon>
        <taxon>Diphyllobothriidea</taxon>
        <taxon>Diphyllobothriidae</taxon>
        <taxon>Schistocephalus</taxon>
    </lineage>
</organism>
<dbReference type="Gene3D" id="3.30.160.60">
    <property type="entry name" value="Classic Zinc Finger"/>
    <property type="match status" value="1"/>
</dbReference>
<dbReference type="SMART" id="SM00355">
    <property type="entry name" value="ZnF_C2H2"/>
    <property type="match status" value="1"/>
</dbReference>
<keyword evidence="1" id="KW-0863">Zinc-finger</keyword>
<proteinExistence type="predicted"/>
<accession>A0A183T294</accession>
<dbReference type="Pfam" id="PF00096">
    <property type="entry name" value="zf-C2H2"/>
    <property type="match status" value="1"/>
</dbReference>
<gene>
    <name evidence="3" type="ORF">SSLN_LOCUS10589</name>
</gene>
<dbReference type="Proteomes" id="UP000275846">
    <property type="component" value="Unassembled WGS sequence"/>
</dbReference>
<evidence type="ECO:0000313" key="4">
    <source>
        <dbReference type="Proteomes" id="UP000275846"/>
    </source>
</evidence>
<dbReference type="EMBL" id="UYSU01035969">
    <property type="protein sequence ID" value="VDL96974.1"/>
    <property type="molecule type" value="Genomic_DNA"/>
</dbReference>
<keyword evidence="1" id="KW-0862">Zinc</keyword>
<protein>
    <submittedName>
        <fullName evidence="5">C2H2-type domain-containing protein</fullName>
    </submittedName>
</protein>
<dbReference type="PROSITE" id="PS50157">
    <property type="entry name" value="ZINC_FINGER_C2H2_2"/>
    <property type="match status" value="1"/>
</dbReference>
<reference evidence="3 4" key="2">
    <citation type="submission" date="2018-11" db="EMBL/GenBank/DDBJ databases">
        <authorList>
            <consortium name="Pathogen Informatics"/>
        </authorList>
    </citation>
    <scope>NUCLEOTIDE SEQUENCE [LARGE SCALE GENOMIC DNA]</scope>
    <source>
        <strain evidence="3 4">NST_G2</strain>
    </source>
</reference>
<dbReference type="GO" id="GO:0008270">
    <property type="term" value="F:zinc ion binding"/>
    <property type="evidence" value="ECO:0007669"/>
    <property type="project" value="UniProtKB-KW"/>
</dbReference>
<keyword evidence="4" id="KW-1185">Reference proteome</keyword>
<evidence type="ECO:0000313" key="3">
    <source>
        <dbReference type="EMBL" id="VDL96974.1"/>
    </source>
</evidence>
<feature type="domain" description="C2H2-type" evidence="2">
    <location>
        <begin position="64"/>
        <end position="91"/>
    </location>
</feature>
<evidence type="ECO:0000256" key="1">
    <source>
        <dbReference type="PROSITE-ProRule" id="PRU00042"/>
    </source>
</evidence>
<evidence type="ECO:0000313" key="5">
    <source>
        <dbReference type="WBParaSite" id="SSLN_0001100301-mRNA-1"/>
    </source>
</evidence>
<dbReference type="AlphaFoldDB" id="A0A183T294"/>
<dbReference type="PROSITE" id="PS00028">
    <property type="entry name" value="ZINC_FINGER_C2H2_1"/>
    <property type="match status" value="1"/>
</dbReference>
<dbReference type="WBParaSite" id="SSLN_0001100301-mRNA-1">
    <property type="protein sequence ID" value="SSLN_0001100301-mRNA-1"/>
    <property type="gene ID" value="SSLN_0001100301"/>
</dbReference>
<name>A0A183T294_SCHSO</name>
<evidence type="ECO:0000259" key="2">
    <source>
        <dbReference type="PROSITE" id="PS50157"/>
    </source>
</evidence>
<dbReference type="SUPFAM" id="SSF57667">
    <property type="entry name" value="beta-beta-alpha zinc fingers"/>
    <property type="match status" value="1"/>
</dbReference>
<dbReference type="InterPro" id="IPR013087">
    <property type="entry name" value="Znf_C2H2_type"/>
</dbReference>
<dbReference type="InterPro" id="IPR036236">
    <property type="entry name" value="Znf_C2H2_sf"/>
</dbReference>